<dbReference type="AlphaFoldDB" id="A0AAE3IDT0"/>
<protein>
    <submittedName>
        <fullName evidence="2">Uncharacterized protein</fullName>
    </submittedName>
</protein>
<dbReference type="EMBL" id="JAOPKC010000036">
    <property type="protein sequence ID" value="MCU4719634.1"/>
    <property type="molecule type" value="Genomic_DNA"/>
</dbReference>
<evidence type="ECO:0000313" key="1">
    <source>
        <dbReference type="EMBL" id="MCU4719634.1"/>
    </source>
</evidence>
<evidence type="ECO:0000313" key="2">
    <source>
        <dbReference type="EMBL" id="MCU4728556.1"/>
    </source>
</evidence>
<dbReference type="Proteomes" id="UP001209746">
    <property type="component" value="Unassembled WGS sequence"/>
</dbReference>
<organism evidence="2 4">
    <name type="scientific">Halapricum hydrolyticum</name>
    <dbReference type="NCBI Taxonomy" id="2979991"/>
    <lineage>
        <taxon>Archaea</taxon>
        <taxon>Methanobacteriati</taxon>
        <taxon>Methanobacteriota</taxon>
        <taxon>Stenosarchaea group</taxon>
        <taxon>Halobacteria</taxon>
        <taxon>Halobacteriales</taxon>
        <taxon>Haloarculaceae</taxon>
        <taxon>Halapricum</taxon>
    </lineage>
</organism>
<dbReference type="RefSeq" id="WP_315910380.1">
    <property type="nucleotide sequence ID" value="NZ_JAOPKC010000036.1"/>
</dbReference>
<evidence type="ECO:0000313" key="3">
    <source>
        <dbReference type="Proteomes" id="UP001208186"/>
    </source>
</evidence>
<dbReference type="Proteomes" id="UP001208186">
    <property type="component" value="Unassembled WGS sequence"/>
</dbReference>
<evidence type="ECO:0000313" key="4">
    <source>
        <dbReference type="Proteomes" id="UP001209746"/>
    </source>
</evidence>
<gene>
    <name evidence="2" type="ORF">OB914_16525</name>
    <name evidence="1" type="ORF">OB916_16445</name>
</gene>
<dbReference type="EMBL" id="JAOPKD010000032">
    <property type="protein sequence ID" value="MCU4728556.1"/>
    <property type="molecule type" value="Genomic_DNA"/>
</dbReference>
<reference evidence="2" key="1">
    <citation type="submission" date="2023-02" db="EMBL/GenBank/DDBJ databases">
        <title>Enrichment on poylsaccharides allowed isolation of novel metabolic and taxonomic groups of Haloarchaea.</title>
        <authorList>
            <person name="Sorokin D.Y."/>
            <person name="Elcheninov A.G."/>
            <person name="Khizhniak T.V."/>
            <person name="Kolganova T.V."/>
            <person name="Kublanov I.V."/>
        </authorList>
    </citation>
    <scope>NUCLEOTIDE SEQUENCE</scope>
    <source>
        <strain evidence="1 3">HArc-curdl5-1</strain>
        <strain evidence="2">HArc-curdl7</strain>
    </source>
</reference>
<keyword evidence="3" id="KW-1185">Reference proteome</keyword>
<name>A0AAE3IDT0_9EURY</name>
<sequence length="65" mass="7145">MPEQTDVASRVDDPPQTRKELEEQLQSLLIAAYSNDVRVTGGVDVSTEDATWGIEILELAKKTDA</sequence>
<accession>A0AAE3IDT0</accession>
<comment type="caution">
    <text evidence="2">The sequence shown here is derived from an EMBL/GenBank/DDBJ whole genome shotgun (WGS) entry which is preliminary data.</text>
</comment>
<proteinExistence type="predicted"/>